<keyword evidence="1" id="KW-0614">Plasmid</keyword>
<evidence type="ECO:0000313" key="2">
    <source>
        <dbReference type="Proteomes" id="UP000672009"/>
    </source>
</evidence>
<sequence length="68" mass="7785">MTTEHPHTYRVCIWPTGEWCYAADIGQFEYSRLGNYVTHQVVLVVLSGDDPAKLLQDYVTAEVQRLQA</sequence>
<protein>
    <submittedName>
        <fullName evidence="1">Uncharacterized protein</fullName>
    </submittedName>
</protein>
<name>A0A975FD17_9GAMM</name>
<geneLocation type="plasmid" evidence="1 2">
    <name>pTunz7</name>
</geneLocation>
<dbReference type="EMBL" id="CP072794">
    <property type="protein sequence ID" value="QTR55394.1"/>
    <property type="molecule type" value="Genomic_DNA"/>
</dbReference>
<dbReference type="Proteomes" id="UP000672009">
    <property type="component" value="Plasmid pTunz7"/>
</dbReference>
<accession>A0A975FD17</accession>
<proteinExistence type="predicted"/>
<dbReference type="AlphaFoldDB" id="A0A975FD17"/>
<evidence type="ECO:0000313" key="1">
    <source>
        <dbReference type="EMBL" id="QTR55394.1"/>
    </source>
</evidence>
<reference evidence="1" key="1">
    <citation type="submission" date="2021-04" db="EMBL/GenBank/DDBJ databases">
        <title>Genomics, taxonomy and metabolism of representatives of sulfur bacteria of the genus Thiothrix: Thiothrix fructosivorans QT, Thiothrix unzii A1T and three new species, Thiothrix subterranea sp. nov., Thiothrix litoralis sp. nov. and 'Candidatus Thiothrix anitrata' sp. nov.</title>
        <authorList>
            <person name="Ravin N.V."/>
            <person name="Smolyakov D."/>
            <person name="Rudenko T.S."/>
            <person name="Mardanov A.V."/>
            <person name="Beletsky A.V."/>
            <person name="Markov N.D."/>
            <person name="Fomenkov A.I."/>
            <person name="Roberts R.J."/>
            <person name="Karnachuk O.V."/>
            <person name="Novikov A."/>
            <person name="Grabovich M.Y."/>
        </authorList>
    </citation>
    <scope>NUCLEOTIDE SEQUENCE</scope>
    <source>
        <strain evidence="1">A1</strain>
        <plasmid evidence="1">pTunz7</plasmid>
    </source>
</reference>
<organism evidence="1 2">
    <name type="scientific">Thiothrix unzii</name>
    <dbReference type="NCBI Taxonomy" id="111769"/>
    <lineage>
        <taxon>Bacteria</taxon>
        <taxon>Pseudomonadati</taxon>
        <taxon>Pseudomonadota</taxon>
        <taxon>Gammaproteobacteria</taxon>
        <taxon>Thiotrichales</taxon>
        <taxon>Thiotrichaceae</taxon>
        <taxon>Thiothrix</taxon>
    </lineage>
</organism>
<dbReference type="KEGG" id="tun:J9260_17940"/>
<gene>
    <name evidence="1" type="ORF">J9260_17940</name>
</gene>
<dbReference type="RefSeq" id="WP_210220858.1">
    <property type="nucleotide sequence ID" value="NZ_CP072794.1"/>
</dbReference>
<keyword evidence="2" id="KW-1185">Reference proteome</keyword>